<evidence type="ECO:0000313" key="2">
    <source>
        <dbReference type="EMBL" id="KPV72400.1"/>
    </source>
</evidence>
<evidence type="ECO:0000313" key="3">
    <source>
        <dbReference type="Proteomes" id="UP000053890"/>
    </source>
</evidence>
<gene>
    <name evidence="2" type="ORF">RHOBADRAFT_55868</name>
</gene>
<name>A0A0P9EL19_RHOGW</name>
<evidence type="ECO:0000256" key="1">
    <source>
        <dbReference type="SAM" id="MobiDB-lite"/>
    </source>
</evidence>
<organism evidence="2 3">
    <name type="scientific">Rhodotorula graminis (strain WP1)</name>
    <dbReference type="NCBI Taxonomy" id="578459"/>
    <lineage>
        <taxon>Eukaryota</taxon>
        <taxon>Fungi</taxon>
        <taxon>Dikarya</taxon>
        <taxon>Basidiomycota</taxon>
        <taxon>Pucciniomycotina</taxon>
        <taxon>Microbotryomycetes</taxon>
        <taxon>Sporidiobolales</taxon>
        <taxon>Sporidiobolaceae</taxon>
        <taxon>Rhodotorula</taxon>
    </lineage>
</organism>
<feature type="compositionally biased region" description="Low complexity" evidence="1">
    <location>
        <begin position="239"/>
        <end position="249"/>
    </location>
</feature>
<reference evidence="2 3" key="1">
    <citation type="journal article" date="2015" name="Front. Microbiol.">
        <title>Genome sequence of the plant growth promoting endophytic yeast Rhodotorula graminis WP1.</title>
        <authorList>
            <person name="Firrincieli A."/>
            <person name="Otillar R."/>
            <person name="Salamov A."/>
            <person name="Schmutz J."/>
            <person name="Khan Z."/>
            <person name="Redman R.S."/>
            <person name="Fleck N.D."/>
            <person name="Lindquist E."/>
            <person name="Grigoriev I.V."/>
            <person name="Doty S.L."/>
        </authorList>
    </citation>
    <scope>NUCLEOTIDE SEQUENCE [LARGE SCALE GENOMIC DNA]</scope>
    <source>
        <strain evidence="2 3">WP1</strain>
    </source>
</reference>
<sequence>MLPRTSSSSKGYELKVAHEAVDLVCTRLESFLWEGHAKRHFRPYRVWVVDIEHTDAPHIRASRGLLQGHHLVVTPQVPTMGGASHMSGIGLSGRRVLKFEATGVPQLAPDANLGGTSTKARSIVSDNFHRVTVANPVLSLLNVPPPDPHKAHFFFFLDCWTLDSAPLGPQLAQSTWRFSWSANPSRYPAGVERALNGLPGGSFLVPTHKDDRVVTADRLDRDETIQGIAVVFNAHANDPAARPSSAHAAHAAEHVARAHREREDGEASGFDVGRSKTCVVM</sequence>
<dbReference type="AlphaFoldDB" id="A0A0P9EL19"/>
<protein>
    <submittedName>
        <fullName evidence="2">Uncharacterized protein</fullName>
    </submittedName>
</protein>
<dbReference type="Proteomes" id="UP000053890">
    <property type="component" value="Unassembled WGS sequence"/>
</dbReference>
<keyword evidence="3" id="KW-1185">Reference proteome</keyword>
<accession>A0A0P9EL19</accession>
<proteinExistence type="predicted"/>
<feature type="compositionally biased region" description="Basic and acidic residues" evidence="1">
    <location>
        <begin position="250"/>
        <end position="265"/>
    </location>
</feature>
<dbReference type="RefSeq" id="XP_018268449.1">
    <property type="nucleotide sequence ID" value="XM_018418060.1"/>
</dbReference>
<dbReference type="OrthoDB" id="10657861at2759"/>
<feature type="region of interest" description="Disordered" evidence="1">
    <location>
        <begin position="239"/>
        <end position="271"/>
    </location>
</feature>
<dbReference type="GeneID" id="28978508"/>
<dbReference type="EMBL" id="KQ474087">
    <property type="protein sequence ID" value="KPV72400.1"/>
    <property type="molecule type" value="Genomic_DNA"/>
</dbReference>